<dbReference type="GeneID" id="87841338"/>
<feature type="transmembrane region" description="Helical" evidence="8">
    <location>
        <begin position="750"/>
        <end position="772"/>
    </location>
</feature>
<dbReference type="RefSeq" id="XP_062656950.1">
    <property type="nucleotide sequence ID" value="XM_062804390.1"/>
</dbReference>
<proteinExistence type="predicted"/>
<dbReference type="PANTHER" id="PTHR46140">
    <property type="entry name" value="VACUOLAR TRANSPORTER CHAPERONE 1-RELATED"/>
    <property type="match status" value="1"/>
</dbReference>
<feature type="coiled-coil region" evidence="6">
    <location>
        <begin position="62"/>
        <end position="123"/>
    </location>
</feature>
<organism evidence="10 11">
    <name type="scientific">Chaetomium fimeti</name>
    <dbReference type="NCBI Taxonomy" id="1854472"/>
    <lineage>
        <taxon>Eukaryota</taxon>
        <taxon>Fungi</taxon>
        <taxon>Dikarya</taxon>
        <taxon>Ascomycota</taxon>
        <taxon>Pezizomycotina</taxon>
        <taxon>Sordariomycetes</taxon>
        <taxon>Sordariomycetidae</taxon>
        <taxon>Sordariales</taxon>
        <taxon>Chaetomiaceae</taxon>
        <taxon>Chaetomium</taxon>
    </lineage>
</organism>
<dbReference type="GO" id="GO:0033254">
    <property type="term" value="C:vacuolar transporter chaperone complex"/>
    <property type="evidence" value="ECO:0007669"/>
    <property type="project" value="TreeGrafter"/>
</dbReference>
<reference evidence="10" key="1">
    <citation type="journal article" date="2023" name="Mol. Phylogenet. Evol.">
        <title>Genome-scale phylogeny and comparative genomics of the fungal order Sordariales.</title>
        <authorList>
            <person name="Hensen N."/>
            <person name="Bonometti L."/>
            <person name="Westerberg I."/>
            <person name="Brannstrom I.O."/>
            <person name="Guillou S."/>
            <person name="Cros-Aarteil S."/>
            <person name="Calhoun S."/>
            <person name="Haridas S."/>
            <person name="Kuo A."/>
            <person name="Mondo S."/>
            <person name="Pangilinan J."/>
            <person name="Riley R."/>
            <person name="LaButti K."/>
            <person name="Andreopoulos B."/>
            <person name="Lipzen A."/>
            <person name="Chen C."/>
            <person name="Yan M."/>
            <person name="Daum C."/>
            <person name="Ng V."/>
            <person name="Clum A."/>
            <person name="Steindorff A."/>
            <person name="Ohm R.A."/>
            <person name="Martin F."/>
            <person name="Silar P."/>
            <person name="Natvig D.O."/>
            <person name="Lalanne C."/>
            <person name="Gautier V."/>
            <person name="Ament-Velasquez S.L."/>
            <person name="Kruys A."/>
            <person name="Hutchinson M.I."/>
            <person name="Powell A.J."/>
            <person name="Barry K."/>
            <person name="Miller A.N."/>
            <person name="Grigoriev I.V."/>
            <person name="Debuchy R."/>
            <person name="Gladieux P."/>
            <person name="Hiltunen Thoren M."/>
            <person name="Johannesson H."/>
        </authorList>
    </citation>
    <scope>NUCLEOTIDE SEQUENCE</scope>
    <source>
        <strain evidence="10">CBS 168.71</strain>
    </source>
</reference>
<evidence type="ECO:0000256" key="7">
    <source>
        <dbReference type="SAM" id="MobiDB-lite"/>
    </source>
</evidence>
<dbReference type="PROSITE" id="PS51382">
    <property type="entry name" value="SPX"/>
    <property type="match status" value="1"/>
</dbReference>
<feature type="domain" description="SPX" evidence="9">
    <location>
        <begin position="1"/>
        <end position="152"/>
    </location>
</feature>
<dbReference type="FunFam" id="3.20.100.30:FF:000002">
    <property type="entry name" value="Vacuolar transporter chaperone"/>
    <property type="match status" value="1"/>
</dbReference>
<evidence type="ECO:0000256" key="5">
    <source>
        <dbReference type="ARBA" id="ARBA00023136"/>
    </source>
</evidence>
<feature type="compositionally biased region" description="Polar residues" evidence="7">
    <location>
        <begin position="586"/>
        <end position="600"/>
    </location>
</feature>
<dbReference type="GO" id="GO:0006799">
    <property type="term" value="P:polyphosphate biosynthetic process"/>
    <property type="evidence" value="ECO:0007669"/>
    <property type="project" value="UniProtKB-ARBA"/>
</dbReference>
<comment type="caution">
    <text evidence="10">The sequence shown here is derived from an EMBL/GenBank/DDBJ whole genome shotgun (WGS) entry which is preliminary data.</text>
</comment>
<evidence type="ECO:0000256" key="3">
    <source>
        <dbReference type="ARBA" id="ARBA00022692"/>
    </source>
</evidence>
<keyword evidence="6" id="KW-0175">Coiled coil</keyword>
<dbReference type="GO" id="GO:0000329">
    <property type="term" value="C:fungal-type vacuole membrane"/>
    <property type="evidence" value="ECO:0007669"/>
    <property type="project" value="TreeGrafter"/>
</dbReference>
<name>A0AAE0HD67_9PEZI</name>
<dbReference type="AlphaFoldDB" id="A0AAE0HD67"/>
<dbReference type="InterPro" id="IPR004331">
    <property type="entry name" value="SPX_dom"/>
</dbReference>
<comment type="subcellular location">
    <subcellularLocation>
        <location evidence="1">Vacuole membrane</location>
        <topology evidence="1">Multi-pass membrane protein</topology>
    </subcellularLocation>
</comment>
<dbReference type="Pfam" id="PF02656">
    <property type="entry name" value="DUF202"/>
    <property type="match status" value="1"/>
</dbReference>
<keyword evidence="2" id="KW-0926">Vacuole</keyword>
<keyword evidence="3 8" id="KW-0812">Transmembrane</keyword>
<keyword evidence="4 8" id="KW-1133">Transmembrane helix</keyword>
<feature type="region of interest" description="Disordered" evidence="7">
    <location>
        <begin position="635"/>
        <end position="654"/>
    </location>
</feature>
<protein>
    <submittedName>
        <fullName evidence="10">VTC domain-containing protein</fullName>
    </submittedName>
</protein>
<dbReference type="PANTHER" id="PTHR46140:SF2">
    <property type="entry name" value="VACUOLAR TRANSPORTER CHAPERONE 3 COMPLEX SUBUNIT 3-RELATED"/>
    <property type="match status" value="1"/>
</dbReference>
<evidence type="ECO:0000313" key="11">
    <source>
        <dbReference type="Proteomes" id="UP001278766"/>
    </source>
</evidence>
<gene>
    <name evidence="10" type="ORF">B0H64DRAFT_404542</name>
</gene>
<dbReference type="InterPro" id="IPR042267">
    <property type="entry name" value="VTC_sf"/>
</dbReference>
<evidence type="ECO:0000256" key="8">
    <source>
        <dbReference type="SAM" id="Phobius"/>
    </source>
</evidence>
<evidence type="ECO:0000256" key="2">
    <source>
        <dbReference type="ARBA" id="ARBA00022554"/>
    </source>
</evidence>
<dbReference type="Gene3D" id="3.20.100.30">
    <property type="entry name" value="VTC, catalytic tunnel domain"/>
    <property type="match status" value="1"/>
</dbReference>
<evidence type="ECO:0000256" key="6">
    <source>
        <dbReference type="SAM" id="Coils"/>
    </source>
</evidence>
<keyword evidence="11" id="KW-1185">Reference proteome</keyword>
<evidence type="ECO:0000313" key="10">
    <source>
        <dbReference type="EMBL" id="KAK3293436.1"/>
    </source>
</evidence>
<dbReference type="EMBL" id="JAUEPN010000006">
    <property type="protein sequence ID" value="KAK3293436.1"/>
    <property type="molecule type" value="Genomic_DNA"/>
</dbReference>
<reference evidence="10" key="2">
    <citation type="submission" date="2023-06" db="EMBL/GenBank/DDBJ databases">
        <authorList>
            <consortium name="Lawrence Berkeley National Laboratory"/>
            <person name="Haridas S."/>
            <person name="Hensen N."/>
            <person name="Bonometti L."/>
            <person name="Westerberg I."/>
            <person name="Brannstrom I.O."/>
            <person name="Guillou S."/>
            <person name="Cros-Aarteil S."/>
            <person name="Calhoun S."/>
            <person name="Kuo A."/>
            <person name="Mondo S."/>
            <person name="Pangilinan J."/>
            <person name="Riley R."/>
            <person name="Labutti K."/>
            <person name="Andreopoulos B."/>
            <person name="Lipzen A."/>
            <person name="Chen C."/>
            <person name="Yanf M."/>
            <person name="Daum C."/>
            <person name="Ng V."/>
            <person name="Clum A."/>
            <person name="Steindorff A."/>
            <person name="Ohm R."/>
            <person name="Martin F."/>
            <person name="Silar P."/>
            <person name="Natvig D."/>
            <person name="Lalanne C."/>
            <person name="Gautier V."/>
            <person name="Ament-Velasquez S.L."/>
            <person name="Kruys A."/>
            <person name="Hutchinson M.I."/>
            <person name="Powell A.J."/>
            <person name="Barry K."/>
            <person name="Miller A.N."/>
            <person name="Grigoriev I.V."/>
            <person name="Debuchy R."/>
            <person name="Gladieux P."/>
            <person name="Thoren M.H."/>
            <person name="Johannesson H."/>
        </authorList>
    </citation>
    <scope>NUCLEOTIDE SEQUENCE</scope>
    <source>
        <strain evidence="10">CBS 168.71</strain>
    </source>
</reference>
<sequence>MRFGKTLRLSVYPPWQDKYIDYAKLKSLLRENEPDDEETPWTEEDENRFCEEIFNVQLDKVAEFQAEQVENLRRRIDSAFEKLKELPTAEEGKPKPEADPQQLKDLEAELDAITNEVKELQKYSNLNYTGFLKIVKKHDRKRGDRYKIRPMMMVSLAKRPFNSEQAYWPLLNKLSLMYFAIRQQLEEPGAADAYPIDPNSQPETHNGEKYTAHKFWVHPDNLLEVKTYILRRLPALVYSEQSAKEVDGQQDPTITSLYFDSPKFDLYLKKVERKMEASSLRLRWYGQLSSRPDISFEQKILHDNGTSEERKFVIKEKYIKPFLDGEYKMEKSVQKMERKGQKAEDVEAFQSTADAIQEFARANKLEPAVRANYKRTAFQKPGDDRVRISIDTDIAFIREDTLDRDRPCRDPKEWHRADIDNSNMTFPFNNINQSEVSRFPYAVLEIKLREDNRGKRPAWIQDLTGSHLVHPCPRFSKFVHGTASLFEDYVNRLPFWLSDLDTDIRKDPQVAFEAEESRRAQRAENEQVVGSFLGTKLGSYKPTRSSPVARSYLADRLAAETPSQTPKSARFSRGSAAQADEAGEPSTLNNGQSDNQQPESQAEREGRAGGGLNYGTLSSVFPGFSLSKYSRAKQAREAARQQRRGSGATLPPGVVEPTEWIKNAGPLQIEPKVWLANERTFLKWQHICVLLGGLAVSLYSAGGGSGNGLAQAMGGVFVGVAVFAGAWSYWVVVRRRDMIVQRSGKDFDFLLGPLVVSVALAVALVVNFVFAYRKAFADETFGEGAAGVGAKASLVAEMGDLRI</sequence>
<evidence type="ECO:0000256" key="4">
    <source>
        <dbReference type="ARBA" id="ARBA00022989"/>
    </source>
</evidence>
<dbReference type="Pfam" id="PF09359">
    <property type="entry name" value="VTC"/>
    <property type="match status" value="1"/>
</dbReference>
<evidence type="ECO:0000259" key="9">
    <source>
        <dbReference type="PROSITE" id="PS51382"/>
    </source>
</evidence>
<dbReference type="InterPro" id="IPR051572">
    <property type="entry name" value="VTC_Complex_Subunit"/>
</dbReference>
<evidence type="ECO:0000256" key="1">
    <source>
        <dbReference type="ARBA" id="ARBA00004128"/>
    </source>
</evidence>
<accession>A0AAE0HD67</accession>
<keyword evidence="5 8" id="KW-0472">Membrane</keyword>
<dbReference type="CDD" id="cd14480">
    <property type="entry name" value="SPX_VTC2_like"/>
    <property type="match status" value="1"/>
</dbReference>
<feature type="region of interest" description="Disordered" evidence="7">
    <location>
        <begin position="558"/>
        <end position="611"/>
    </location>
</feature>
<dbReference type="Proteomes" id="UP001278766">
    <property type="component" value="Unassembled WGS sequence"/>
</dbReference>
<dbReference type="InterPro" id="IPR018966">
    <property type="entry name" value="VTC_domain"/>
</dbReference>
<dbReference type="InterPro" id="IPR003807">
    <property type="entry name" value="DUF202"/>
</dbReference>
<feature type="transmembrane region" description="Helical" evidence="8">
    <location>
        <begin position="709"/>
        <end position="730"/>
    </location>
</feature>